<dbReference type="InterPro" id="IPR036390">
    <property type="entry name" value="WH_DNA-bd_sf"/>
</dbReference>
<dbReference type="AlphaFoldDB" id="A0A1I5YZ41"/>
<dbReference type="Proteomes" id="UP000199031">
    <property type="component" value="Unassembled WGS sequence"/>
</dbReference>
<protein>
    <submittedName>
        <fullName evidence="2">ADP-ribose pyrophosphatase YjhB, NUDIX family</fullName>
    </submittedName>
</protein>
<dbReference type="SUPFAM" id="SSF55811">
    <property type="entry name" value="Nudix"/>
    <property type="match status" value="1"/>
</dbReference>
<evidence type="ECO:0000313" key="2">
    <source>
        <dbReference type="EMBL" id="SFQ49543.1"/>
    </source>
</evidence>
<organism evidence="2 3">
    <name type="scientific">Parafilimonas terrae</name>
    <dbReference type="NCBI Taxonomy" id="1465490"/>
    <lineage>
        <taxon>Bacteria</taxon>
        <taxon>Pseudomonadati</taxon>
        <taxon>Bacteroidota</taxon>
        <taxon>Chitinophagia</taxon>
        <taxon>Chitinophagales</taxon>
        <taxon>Chitinophagaceae</taxon>
        <taxon>Parafilimonas</taxon>
    </lineage>
</organism>
<dbReference type="InterPro" id="IPR015797">
    <property type="entry name" value="NUDIX_hydrolase-like_dom_sf"/>
</dbReference>
<name>A0A1I5YZ41_9BACT</name>
<dbReference type="Pfam" id="PF21906">
    <property type="entry name" value="WHD_NrtR"/>
    <property type="match status" value="1"/>
</dbReference>
<dbReference type="Gene3D" id="3.90.79.10">
    <property type="entry name" value="Nucleoside Triphosphate Pyrophosphohydrolase"/>
    <property type="match status" value="1"/>
</dbReference>
<evidence type="ECO:0000259" key="1">
    <source>
        <dbReference type="PROSITE" id="PS51462"/>
    </source>
</evidence>
<dbReference type="InterPro" id="IPR036388">
    <property type="entry name" value="WH-like_DNA-bd_sf"/>
</dbReference>
<reference evidence="2 3" key="1">
    <citation type="submission" date="2016-10" db="EMBL/GenBank/DDBJ databases">
        <authorList>
            <person name="de Groot N.N."/>
        </authorList>
    </citation>
    <scope>NUCLEOTIDE SEQUENCE [LARGE SCALE GENOMIC DNA]</scope>
    <source>
        <strain evidence="2 3">DSM 28286</strain>
    </source>
</reference>
<proteinExistence type="predicted"/>
<gene>
    <name evidence="2" type="ORF">SAMN05444277_11516</name>
</gene>
<feature type="domain" description="Nudix hydrolase" evidence="1">
    <location>
        <begin position="27"/>
        <end position="160"/>
    </location>
</feature>
<accession>A0A1I5YZ41</accession>
<dbReference type="InterPro" id="IPR054105">
    <property type="entry name" value="WHD_NrtR"/>
</dbReference>
<sequence length="253" mass="29578">MTKPIHITQNCQPLTTTQFKRYTHQNRMLVAVDCIIFGFDGTHLKLLLIKRGFEPQKGRWSLMGGFVTAEENIHQAAARILKQLTGLTDIYLQQLAAFGDPHRDPTERTVSVAYFSLIDINQYEEQISHDYSAEWFPLKKLPSLIFDHKEMIEMAKEKLRYKAAFHPVLFELLPEKFTIPQLQTLYEDVYNKILDKGNFSRKILSTGLLIRQKDKEKNGSKKGAFYYKLDKRKYQLKFNSFLNFIPNPEVQVK</sequence>
<evidence type="ECO:0000313" key="3">
    <source>
        <dbReference type="Proteomes" id="UP000199031"/>
    </source>
</evidence>
<dbReference type="PANTHER" id="PTHR43736">
    <property type="entry name" value="ADP-RIBOSE PYROPHOSPHATASE"/>
    <property type="match status" value="1"/>
</dbReference>
<dbReference type="Pfam" id="PF00293">
    <property type="entry name" value="NUDIX"/>
    <property type="match status" value="1"/>
</dbReference>
<dbReference type="PROSITE" id="PS51462">
    <property type="entry name" value="NUDIX"/>
    <property type="match status" value="1"/>
</dbReference>
<dbReference type="SUPFAM" id="SSF46785">
    <property type="entry name" value="Winged helix' DNA-binding domain"/>
    <property type="match status" value="1"/>
</dbReference>
<dbReference type="STRING" id="1465490.SAMN05444277_11516"/>
<dbReference type="PANTHER" id="PTHR43736:SF4">
    <property type="entry name" value="SLR1690 PROTEIN"/>
    <property type="match status" value="1"/>
</dbReference>
<dbReference type="Gene3D" id="1.10.10.10">
    <property type="entry name" value="Winged helix-like DNA-binding domain superfamily/Winged helix DNA-binding domain"/>
    <property type="match status" value="1"/>
</dbReference>
<dbReference type="CDD" id="cd18873">
    <property type="entry name" value="NUDIX_NadM_like"/>
    <property type="match status" value="1"/>
</dbReference>
<dbReference type="InterPro" id="IPR000086">
    <property type="entry name" value="NUDIX_hydrolase_dom"/>
</dbReference>
<dbReference type="EMBL" id="FOXQ01000015">
    <property type="protein sequence ID" value="SFQ49543.1"/>
    <property type="molecule type" value="Genomic_DNA"/>
</dbReference>
<keyword evidence="3" id="KW-1185">Reference proteome</keyword>